<dbReference type="CDD" id="cd00431">
    <property type="entry name" value="cysteine_hydrolases"/>
    <property type="match status" value="1"/>
</dbReference>
<evidence type="ECO:0000313" key="5">
    <source>
        <dbReference type="Proteomes" id="UP000034166"/>
    </source>
</evidence>
<dbReference type="InterPro" id="IPR050272">
    <property type="entry name" value="Isochorismatase-like_hydrls"/>
</dbReference>
<dbReference type="SUPFAM" id="SSF52499">
    <property type="entry name" value="Isochorismatase-like hydrolases"/>
    <property type="match status" value="1"/>
</dbReference>
<keyword evidence="2" id="KW-0378">Hydrolase</keyword>
<keyword evidence="5" id="KW-1185">Reference proteome</keyword>
<dbReference type="PANTHER" id="PTHR43540:SF6">
    <property type="entry name" value="ISOCHORISMATASE-LIKE DOMAIN-CONTAINING PROTEIN"/>
    <property type="match status" value="1"/>
</dbReference>
<evidence type="ECO:0000259" key="3">
    <source>
        <dbReference type="Pfam" id="PF00857"/>
    </source>
</evidence>
<accession>A0A0M2SU70</accession>
<dbReference type="OrthoDB" id="4305745at2"/>
<dbReference type="RefSeq" id="WP_046525684.1">
    <property type="nucleotide sequence ID" value="NZ_LAYY01000039.1"/>
</dbReference>
<dbReference type="InterPro" id="IPR000868">
    <property type="entry name" value="Isochorismatase-like_dom"/>
</dbReference>
<dbReference type="Proteomes" id="UP000034166">
    <property type="component" value="Unassembled WGS sequence"/>
</dbReference>
<feature type="domain" description="Isochorismatase-like" evidence="3">
    <location>
        <begin position="8"/>
        <end position="168"/>
    </location>
</feature>
<dbReference type="Gene3D" id="3.40.50.850">
    <property type="entry name" value="Isochorismatase-like"/>
    <property type="match status" value="1"/>
</dbReference>
<evidence type="ECO:0000256" key="1">
    <source>
        <dbReference type="ARBA" id="ARBA00006336"/>
    </source>
</evidence>
<dbReference type="Pfam" id="PF00857">
    <property type="entry name" value="Isochorismatase"/>
    <property type="match status" value="1"/>
</dbReference>
<name>A0A0M2SU70_9BACI</name>
<dbReference type="InterPro" id="IPR036380">
    <property type="entry name" value="Isochorismatase-like_sf"/>
</dbReference>
<protein>
    <submittedName>
        <fullName evidence="4">Isochorismatase</fullName>
    </submittedName>
</protein>
<comment type="similarity">
    <text evidence="1">Belongs to the isochorismatase family.</text>
</comment>
<reference evidence="4 5" key="1">
    <citation type="submission" date="2015-04" db="EMBL/GenBank/DDBJ databases">
        <title>Taxonomic description and genome sequence of Bacillus campisalis sp. nov., a novel member of the genus Bacillus isolated from solar saltern.</title>
        <authorList>
            <person name="Mathan Kumar R."/>
            <person name="Kaur G."/>
            <person name="Kumar A."/>
            <person name="Singh N.K."/>
            <person name="Kaur N."/>
            <person name="Kumar N."/>
            <person name="Mayilraj S."/>
        </authorList>
    </citation>
    <scope>NUCLEOTIDE SEQUENCE [LARGE SCALE GENOMIC DNA]</scope>
    <source>
        <strain evidence="4 5">SA2-6</strain>
    </source>
</reference>
<sequence>MDNDIKPALLIIDMINDFDFEQGEILSRKAAEITTPIVNLKQQFQEKNLPVVYINDHFDLWKADIDKIIEYCTNDLSREVIARISPGKDDYFLIKPKHSAFYETALHTLLQQLGVNTLILAGVAGNICVLFTANDAYMREYKLYIPEDCVASNSHEDNEYALAMMREVLSANTDPSAKIFDR</sequence>
<dbReference type="PRINTS" id="PR01398">
    <property type="entry name" value="ISCHRISMTASE"/>
</dbReference>
<gene>
    <name evidence="4" type="ORF">WQ57_20855</name>
</gene>
<evidence type="ECO:0000313" key="4">
    <source>
        <dbReference type="EMBL" id="KKK36160.1"/>
    </source>
</evidence>
<dbReference type="InterPro" id="IPR016291">
    <property type="entry name" value="Isochorismatase"/>
</dbReference>
<dbReference type="GO" id="GO:0008908">
    <property type="term" value="F:isochorismatase activity"/>
    <property type="evidence" value="ECO:0007669"/>
    <property type="project" value="InterPro"/>
</dbReference>
<dbReference type="AlphaFoldDB" id="A0A0M2SU70"/>
<comment type="caution">
    <text evidence="4">The sequence shown here is derived from an EMBL/GenBank/DDBJ whole genome shotgun (WGS) entry which is preliminary data.</text>
</comment>
<evidence type="ECO:0000256" key="2">
    <source>
        <dbReference type="ARBA" id="ARBA00022801"/>
    </source>
</evidence>
<dbReference type="PANTHER" id="PTHR43540">
    <property type="entry name" value="PEROXYUREIDOACRYLATE/UREIDOACRYLATE AMIDOHYDROLASE-RELATED"/>
    <property type="match status" value="1"/>
</dbReference>
<proteinExistence type="inferred from homology"/>
<dbReference type="EMBL" id="LAYY01000039">
    <property type="protein sequence ID" value="KKK36160.1"/>
    <property type="molecule type" value="Genomic_DNA"/>
</dbReference>
<dbReference type="PATRIC" id="fig|1408103.3.peg.4591"/>
<organism evidence="4 5">
    <name type="scientific">Mesobacillus campisalis</name>
    <dbReference type="NCBI Taxonomy" id="1408103"/>
    <lineage>
        <taxon>Bacteria</taxon>
        <taxon>Bacillati</taxon>
        <taxon>Bacillota</taxon>
        <taxon>Bacilli</taxon>
        <taxon>Bacillales</taxon>
        <taxon>Bacillaceae</taxon>
        <taxon>Mesobacillus</taxon>
    </lineage>
</organism>